<keyword evidence="11" id="KW-1185">Reference proteome</keyword>
<comment type="cofactor">
    <cofactor evidence="8">
        <name>Mg(2+)</name>
        <dbReference type="ChEBI" id="CHEBI:18420"/>
    </cofactor>
</comment>
<dbReference type="InterPro" id="IPR037143">
    <property type="entry name" value="4-PPantetheinyl_Trfase_dom_sf"/>
</dbReference>
<feature type="domain" description="4'-phosphopantetheinyl transferase" evidence="9">
    <location>
        <begin position="4"/>
        <end position="99"/>
    </location>
</feature>
<feature type="binding site" evidence="8">
    <location>
        <position position="57"/>
    </location>
    <ligand>
        <name>Mg(2+)</name>
        <dbReference type="ChEBI" id="CHEBI:18420"/>
    </ligand>
</feature>
<dbReference type="Proteomes" id="UP001595791">
    <property type="component" value="Unassembled WGS sequence"/>
</dbReference>
<evidence type="ECO:0000256" key="4">
    <source>
        <dbReference type="ARBA" id="ARBA00022832"/>
    </source>
</evidence>
<dbReference type="Gene3D" id="3.90.470.20">
    <property type="entry name" value="4'-phosphopantetheinyl transferase domain"/>
    <property type="match status" value="1"/>
</dbReference>
<evidence type="ECO:0000259" key="9">
    <source>
        <dbReference type="Pfam" id="PF01648"/>
    </source>
</evidence>
<name>A0ABV8MPY9_9NEIS</name>
<keyword evidence="1 8" id="KW-0444">Lipid biosynthesis</keyword>
<evidence type="ECO:0000256" key="1">
    <source>
        <dbReference type="ARBA" id="ARBA00022516"/>
    </source>
</evidence>
<dbReference type="HAMAP" id="MF_00101">
    <property type="entry name" value="AcpS"/>
    <property type="match status" value="1"/>
</dbReference>
<keyword evidence="3 8" id="KW-0479">Metal-binding</keyword>
<comment type="catalytic activity">
    <reaction evidence="8">
        <text>apo-[ACP] + CoA = holo-[ACP] + adenosine 3',5'-bisphosphate + H(+)</text>
        <dbReference type="Rhea" id="RHEA:12068"/>
        <dbReference type="Rhea" id="RHEA-COMP:9685"/>
        <dbReference type="Rhea" id="RHEA-COMP:9690"/>
        <dbReference type="ChEBI" id="CHEBI:15378"/>
        <dbReference type="ChEBI" id="CHEBI:29999"/>
        <dbReference type="ChEBI" id="CHEBI:57287"/>
        <dbReference type="ChEBI" id="CHEBI:58343"/>
        <dbReference type="ChEBI" id="CHEBI:64479"/>
        <dbReference type="EC" id="2.7.8.7"/>
    </reaction>
</comment>
<keyword evidence="6 8" id="KW-0443">Lipid metabolism</keyword>
<keyword evidence="7 8" id="KW-0275">Fatty acid biosynthesis</keyword>
<gene>
    <name evidence="8 10" type="primary">acpS</name>
    <name evidence="10" type="ORF">ACFOW7_07430</name>
</gene>
<evidence type="ECO:0000256" key="3">
    <source>
        <dbReference type="ARBA" id="ARBA00022723"/>
    </source>
</evidence>
<evidence type="ECO:0000256" key="6">
    <source>
        <dbReference type="ARBA" id="ARBA00023098"/>
    </source>
</evidence>
<evidence type="ECO:0000256" key="8">
    <source>
        <dbReference type="HAMAP-Rule" id="MF_00101"/>
    </source>
</evidence>
<dbReference type="EC" id="2.7.8.7" evidence="8"/>
<organism evidence="10 11">
    <name type="scientific">Chitinimonas lacunae</name>
    <dbReference type="NCBI Taxonomy" id="1963018"/>
    <lineage>
        <taxon>Bacteria</taxon>
        <taxon>Pseudomonadati</taxon>
        <taxon>Pseudomonadota</taxon>
        <taxon>Betaproteobacteria</taxon>
        <taxon>Neisseriales</taxon>
        <taxon>Chitinibacteraceae</taxon>
        <taxon>Chitinimonas</taxon>
    </lineage>
</organism>
<dbReference type="SUPFAM" id="SSF56214">
    <property type="entry name" value="4'-phosphopantetheinyl transferase"/>
    <property type="match status" value="1"/>
</dbReference>
<keyword evidence="8" id="KW-0963">Cytoplasm</keyword>
<feature type="binding site" evidence="8">
    <location>
        <position position="8"/>
    </location>
    <ligand>
        <name>Mg(2+)</name>
        <dbReference type="ChEBI" id="CHEBI:18420"/>
    </ligand>
</feature>
<dbReference type="GO" id="GO:0008897">
    <property type="term" value="F:holo-[acyl-carrier-protein] synthase activity"/>
    <property type="evidence" value="ECO:0007669"/>
    <property type="project" value="UniProtKB-EC"/>
</dbReference>
<comment type="similarity">
    <text evidence="8">Belongs to the P-Pant transferase superfamily. AcpS family.</text>
</comment>
<keyword evidence="2 8" id="KW-0808">Transferase</keyword>
<evidence type="ECO:0000256" key="7">
    <source>
        <dbReference type="ARBA" id="ARBA00023160"/>
    </source>
</evidence>
<dbReference type="RefSeq" id="WP_378162680.1">
    <property type="nucleotide sequence ID" value="NZ_JBHSBU010000001.1"/>
</dbReference>
<dbReference type="NCBIfam" id="TIGR00516">
    <property type="entry name" value="acpS"/>
    <property type="match status" value="1"/>
</dbReference>
<dbReference type="InterPro" id="IPR008278">
    <property type="entry name" value="4-PPantetheinyl_Trfase_dom"/>
</dbReference>
<dbReference type="EMBL" id="JBHSBU010000001">
    <property type="protein sequence ID" value="MFC4159188.1"/>
    <property type="molecule type" value="Genomic_DNA"/>
</dbReference>
<keyword evidence="5 8" id="KW-0460">Magnesium</keyword>
<comment type="function">
    <text evidence="8">Transfers the 4'-phosphopantetheine moiety from coenzyme A to a Ser of acyl-carrier-protein.</text>
</comment>
<dbReference type="Pfam" id="PF01648">
    <property type="entry name" value="ACPS"/>
    <property type="match status" value="1"/>
</dbReference>
<evidence type="ECO:0000313" key="11">
    <source>
        <dbReference type="Proteomes" id="UP001595791"/>
    </source>
</evidence>
<evidence type="ECO:0000256" key="5">
    <source>
        <dbReference type="ARBA" id="ARBA00022842"/>
    </source>
</evidence>
<comment type="subcellular location">
    <subcellularLocation>
        <location evidence="8">Cytoplasm</location>
    </subcellularLocation>
</comment>
<evidence type="ECO:0000313" key="10">
    <source>
        <dbReference type="EMBL" id="MFC4159188.1"/>
    </source>
</evidence>
<accession>A0ABV8MPY9</accession>
<dbReference type="InterPro" id="IPR004568">
    <property type="entry name" value="Ppantetheine-prot_Trfase_dom"/>
</dbReference>
<comment type="caution">
    <text evidence="10">The sequence shown here is derived from an EMBL/GenBank/DDBJ whole genome shotgun (WGS) entry which is preliminary data.</text>
</comment>
<dbReference type="NCBIfam" id="TIGR00556">
    <property type="entry name" value="pantethn_trn"/>
    <property type="match status" value="1"/>
</dbReference>
<keyword evidence="4 8" id="KW-0276">Fatty acid metabolism</keyword>
<sequence length="127" mass="14152">MIYGIGTDLVEIARLERAYQRHGERLLSRILAPAERTGFITAPEPARFLAKRWAVKEAFAKATGLGVRPPLALSSVWLEHDALGRPELRFDEPLTAWLAQRGIGRASVSVSDERTMALAFVVLERLD</sequence>
<reference evidence="11" key="1">
    <citation type="journal article" date="2019" name="Int. J. Syst. Evol. Microbiol.">
        <title>The Global Catalogue of Microorganisms (GCM) 10K type strain sequencing project: providing services to taxonomists for standard genome sequencing and annotation.</title>
        <authorList>
            <consortium name="The Broad Institute Genomics Platform"/>
            <consortium name="The Broad Institute Genome Sequencing Center for Infectious Disease"/>
            <person name="Wu L."/>
            <person name="Ma J."/>
        </authorList>
    </citation>
    <scope>NUCLEOTIDE SEQUENCE [LARGE SCALE GENOMIC DNA]</scope>
    <source>
        <strain evidence="11">LMG 29894</strain>
    </source>
</reference>
<evidence type="ECO:0000256" key="2">
    <source>
        <dbReference type="ARBA" id="ARBA00022679"/>
    </source>
</evidence>
<protein>
    <recommendedName>
        <fullName evidence="8">Holo-[acyl-carrier-protein] synthase</fullName>
        <shortName evidence="8">Holo-ACP synthase</shortName>
        <ecNumber evidence="8">2.7.8.7</ecNumber>
    </recommendedName>
    <alternativeName>
        <fullName evidence="8">4'-phosphopantetheinyl transferase AcpS</fullName>
    </alternativeName>
</protein>
<proteinExistence type="inferred from homology"/>
<dbReference type="InterPro" id="IPR002582">
    <property type="entry name" value="ACPS"/>
</dbReference>